<name>A0ACA9PB66_9GLOM</name>
<keyword evidence="2" id="KW-1185">Reference proteome</keyword>
<gene>
    <name evidence="1" type="ORF">SCALOS_LOCUS10357</name>
</gene>
<feature type="non-terminal residue" evidence="1">
    <location>
        <position position="135"/>
    </location>
</feature>
<dbReference type="Proteomes" id="UP000789860">
    <property type="component" value="Unassembled WGS sequence"/>
</dbReference>
<accession>A0ACA9PB66</accession>
<feature type="non-terminal residue" evidence="1">
    <location>
        <position position="1"/>
    </location>
</feature>
<proteinExistence type="predicted"/>
<evidence type="ECO:0000313" key="1">
    <source>
        <dbReference type="EMBL" id="CAG8697094.1"/>
    </source>
</evidence>
<organism evidence="1 2">
    <name type="scientific">Scutellospora calospora</name>
    <dbReference type="NCBI Taxonomy" id="85575"/>
    <lineage>
        <taxon>Eukaryota</taxon>
        <taxon>Fungi</taxon>
        <taxon>Fungi incertae sedis</taxon>
        <taxon>Mucoromycota</taxon>
        <taxon>Glomeromycotina</taxon>
        <taxon>Glomeromycetes</taxon>
        <taxon>Diversisporales</taxon>
        <taxon>Gigasporaceae</taxon>
        <taxon>Scutellospora</taxon>
    </lineage>
</organism>
<dbReference type="EMBL" id="CAJVPM010038057">
    <property type="protein sequence ID" value="CAG8697094.1"/>
    <property type="molecule type" value="Genomic_DNA"/>
</dbReference>
<sequence length="135" mass="15630">KLEHNEVIYHTTFLRNQFRIAFSVSKTAINIALETNSNKELIQILKNFIIVKQQAYKDSSRCNSNNSCDNTNENNITNELDEIVPLQQQLINQITDPKVVKICNTLSKKRMKSFTEILDKRVNNQEINNSETSSR</sequence>
<evidence type="ECO:0000313" key="2">
    <source>
        <dbReference type="Proteomes" id="UP000789860"/>
    </source>
</evidence>
<comment type="caution">
    <text evidence="1">The sequence shown here is derived from an EMBL/GenBank/DDBJ whole genome shotgun (WGS) entry which is preliminary data.</text>
</comment>
<reference evidence="1" key="1">
    <citation type="submission" date="2021-06" db="EMBL/GenBank/DDBJ databases">
        <authorList>
            <person name="Kallberg Y."/>
            <person name="Tangrot J."/>
            <person name="Rosling A."/>
        </authorList>
    </citation>
    <scope>NUCLEOTIDE SEQUENCE</scope>
    <source>
        <strain evidence="1">AU212A</strain>
    </source>
</reference>
<protein>
    <submittedName>
        <fullName evidence="1">9992_t:CDS:1</fullName>
    </submittedName>
</protein>